<name>A0ABS7YFW0_9VIBR</name>
<dbReference type="Gene3D" id="3.10.105.10">
    <property type="entry name" value="Dipeptide-binding Protein, Domain 3"/>
    <property type="match status" value="1"/>
</dbReference>
<dbReference type="PIRSF" id="PIRSF002741">
    <property type="entry name" value="MppA"/>
    <property type="match status" value="1"/>
</dbReference>
<accession>A0ABS7YFW0</accession>
<dbReference type="EMBL" id="JAIWIU010000004">
    <property type="protein sequence ID" value="MCA2014549.1"/>
    <property type="molecule type" value="Genomic_DNA"/>
</dbReference>
<dbReference type="CDD" id="cd08497">
    <property type="entry name" value="MbnE-like"/>
    <property type="match status" value="1"/>
</dbReference>
<comment type="caution">
    <text evidence="3">The sequence shown here is derived from an EMBL/GenBank/DDBJ whole genome shotgun (WGS) entry which is preliminary data.</text>
</comment>
<evidence type="ECO:0000313" key="3">
    <source>
        <dbReference type="EMBL" id="MCA2014549.1"/>
    </source>
</evidence>
<gene>
    <name evidence="3" type="ORF">LDJ79_00405</name>
</gene>
<dbReference type="InterPro" id="IPR030678">
    <property type="entry name" value="Peptide/Ni-bd"/>
</dbReference>
<proteinExistence type="predicted"/>
<organism evidence="3 4">
    <name type="scientific">Vibrio tritonius</name>
    <dbReference type="NCBI Taxonomy" id="1435069"/>
    <lineage>
        <taxon>Bacteria</taxon>
        <taxon>Pseudomonadati</taxon>
        <taxon>Pseudomonadota</taxon>
        <taxon>Gammaproteobacteria</taxon>
        <taxon>Vibrionales</taxon>
        <taxon>Vibrionaceae</taxon>
        <taxon>Vibrio</taxon>
    </lineage>
</organism>
<keyword evidence="4" id="KW-1185">Reference proteome</keyword>
<feature type="domain" description="Solute-binding protein family 5" evidence="2">
    <location>
        <begin position="103"/>
        <end position="492"/>
    </location>
</feature>
<protein>
    <submittedName>
        <fullName evidence="3">Extracellular solute-binding protein</fullName>
    </submittedName>
</protein>
<dbReference type="Proteomes" id="UP001199044">
    <property type="component" value="Unassembled WGS sequence"/>
</dbReference>
<evidence type="ECO:0000256" key="1">
    <source>
        <dbReference type="SAM" id="SignalP"/>
    </source>
</evidence>
<keyword evidence="1" id="KW-0732">Signal</keyword>
<dbReference type="Pfam" id="PF00496">
    <property type="entry name" value="SBP_bac_5"/>
    <property type="match status" value="1"/>
</dbReference>
<sequence>MTKQMTRTVVMNKLALVTFALLASSTQVAIGATLPEKVNWIEHNQEPLFASKEAKQGGTFYTYMNSFPQTLRSVGPDANSGIRGYLMDGTPKLAGRHPNTGKWIPQLATAWAFSADNQTVYFKLDPNARWSDNTKVTADDYLFMLTYNRSKDIVDPWYNDFFTNAITDVIKYDDYTIAIKSGTKMSNDELMTQINMPSNGLQPRPKHFFAKLKKDKNGDGMPDDFVRRYNFKVEPTVGPYVLDKIERGKKLVFKHVNDWWGYSNRYYQNRYNVNKISMKVIRDNDIARKHFERGDIDTYGLVLPSLWHEKSDTEPYKDGYIQKFWGYNQLPQGAGGLWMNTAMPMLNDVNVRAGITYAMDFDGMLLHVLRGDYMRLPSGMGYGHGDYDIANQTAPKFDPQKAINYFNKAGFTHIDADGIRSNAAGQRLSFAVTYSFAPHTRRIAYLKEQAKKAGLELTLNLIDGSSAFKFMLEKKHQIAFLHMGAGEIPSYWEYLSSETAANQTNNFTNYKNPEMDKLITAYRHTFLKKDKVTISHQIIQKVADEYLIVPGYMVPYTREGFWRWIKFPKNGMTKQTLSLTSPMDVANFWIDQDVKKETLAARKEHKVFPPVTIIDTRFKLGAKDDQ</sequence>
<dbReference type="Gene3D" id="3.40.190.10">
    <property type="entry name" value="Periplasmic binding protein-like II"/>
    <property type="match status" value="1"/>
</dbReference>
<dbReference type="SUPFAM" id="SSF53850">
    <property type="entry name" value="Periplasmic binding protein-like II"/>
    <property type="match status" value="1"/>
</dbReference>
<dbReference type="PANTHER" id="PTHR30290">
    <property type="entry name" value="PERIPLASMIC BINDING COMPONENT OF ABC TRANSPORTER"/>
    <property type="match status" value="1"/>
</dbReference>
<feature type="signal peptide" evidence="1">
    <location>
        <begin position="1"/>
        <end position="29"/>
    </location>
</feature>
<feature type="chain" id="PRO_5046037030" evidence="1">
    <location>
        <begin position="30"/>
        <end position="626"/>
    </location>
</feature>
<dbReference type="InterPro" id="IPR000914">
    <property type="entry name" value="SBP_5_dom"/>
</dbReference>
<dbReference type="InterPro" id="IPR039424">
    <property type="entry name" value="SBP_5"/>
</dbReference>
<dbReference type="RefSeq" id="WP_225249190.1">
    <property type="nucleotide sequence ID" value="NZ_CP152308.1"/>
</dbReference>
<evidence type="ECO:0000259" key="2">
    <source>
        <dbReference type="Pfam" id="PF00496"/>
    </source>
</evidence>
<reference evidence="4" key="1">
    <citation type="submission" date="2023-07" db="EMBL/GenBank/DDBJ databases">
        <title>Molecular identification of indigenous halophilic bacteria isolated from red sea cost, biodegradation of synthetic dyes and assessment of degraded metabolite toxicity.</title>
        <authorList>
            <person name="Chaieb K."/>
            <person name="Altayb H.N."/>
        </authorList>
    </citation>
    <scope>NUCLEOTIDE SEQUENCE [LARGE SCALE GENOMIC DNA]</scope>
    <source>
        <strain evidence="4">K20</strain>
    </source>
</reference>
<evidence type="ECO:0000313" key="4">
    <source>
        <dbReference type="Proteomes" id="UP001199044"/>
    </source>
</evidence>